<accession>A0AAU7Q3Z8</accession>
<reference evidence="4" key="1">
    <citation type="submission" date="2024-06" db="EMBL/GenBank/DDBJ databases">
        <authorList>
            <person name="Dussert Y."/>
            <person name="Peccoud J."/>
            <person name="Pigeault R."/>
        </authorList>
    </citation>
    <scope>NUCLEOTIDE SEQUENCE</scope>
    <source>
        <strain evidence="4">WArc</strain>
    </source>
</reference>
<organism evidence="4">
    <name type="scientific">Wolbachia endosymbiont of Armadillidium arcangelii</name>
    <dbReference type="NCBI Taxonomy" id="3158571"/>
    <lineage>
        <taxon>Bacteria</taxon>
        <taxon>Pseudomonadati</taxon>
        <taxon>Pseudomonadota</taxon>
        <taxon>Alphaproteobacteria</taxon>
        <taxon>Rickettsiales</taxon>
        <taxon>Anaplasmataceae</taxon>
        <taxon>Wolbachieae</taxon>
        <taxon>Wolbachia</taxon>
    </lineage>
</organism>
<evidence type="ECO:0000256" key="1">
    <source>
        <dbReference type="SAM" id="MobiDB-lite"/>
    </source>
</evidence>
<keyword evidence="2" id="KW-0472">Membrane</keyword>
<feature type="compositionally biased region" description="Basic and acidic residues" evidence="1">
    <location>
        <begin position="224"/>
        <end position="233"/>
    </location>
</feature>
<feature type="compositionally biased region" description="Polar residues" evidence="1">
    <location>
        <begin position="25"/>
        <end position="41"/>
    </location>
</feature>
<feature type="domain" description="WH2" evidence="3">
    <location>
        <begin position="203"/>
        <end position="220"/>
    </location>
</feature>
<protein>
    <submittedName>
        <fullName evidence="4">WH2 domain-containing protein</fullName>
    </submittedName>
</protein>
<feature type="transmembrane region" description="Helical" evidence="2">
    <location>
        <begin position="87"/>
        <end position="114"/>
    </location>
</feature>
<feature type="region of interest" description="Disordered" evidence="1">
    <location>
        <begin position="1"/>
        <end position="45"/>
    </location>
</feature>
<evidence type="ECO:0000259" key="3">
    <source>
        <dbReference type="PROSITE" id="PS51082"/>
    </source>
</evidence>
<proteinExistence type="predicted"/>
<feature type="compositionally biased region" description="Low complexity" evidence="1">
    <location>
        <begin position="388"/>
        <end position="400"/>
    </location>
</feature>
<feature type="compositionally biased region" description="Polar residues" evidence="1">
    <location>
        <begin position="308"/>
        <end position="320"/>
    </location>
</feature>
<dbReference type="PROSITE" id="PS51082">
    <property type="entry name" value="WH2"/>
    <property type="match status" value="1"/>
</dbReference>
<feature type="transmembrane region" description="Helical" evidence="2">
    <location>
        <begin position="120"/>
        <end position="143"/>
    </location>
</feature>
<gene>
    <name evidence="4" type="ORF">ABLO99_03915</name>
</gene>
<feature type="compositionally biased region" description="Polar residues" evidence="1">
    <location>
        <begin position="364"/>
        <end position="387"/>
    </location>
</feature>
<dbReference type="AlphaFoldDB" id="A0AAU7Q3Z8"/>
<feature type="compositionally biased region" description="Basic and acidic residues" evidence="1">
    <location>
        <begin position="157"/>
        <end position="176"/>
    </location>
</feature>
<keyword evidence="2" id="KW-0812">Transmembrane</keyword>
<feature type="region of interest" description="Disordered" evidence="1">
    <location>
        <begin position="290"/>
        <end position="425"/>
    </location>
</feature>
<dbReference type="RefSeq" id="WP_349968364.1">
    <property type="nucleotide sequence ID" value="NZ_CP157942.1"/>
</dbReference>
<evidence type="ECO:0000313" key="4">
    <source>
        <dbReference type="EMBL" id="XBS67759.1"/>
    </source>
</evidence>
<feature type="region of interest" description="Disordered" evidence="1">
    <location>
        <begin position="157"/>
        <end position="249"/>
    </location>
</feature>
<dbReference type="EMBL" id="CP157942">
    <property type="protein sequence ID" value="XBS67759.1"/>
    <property type="molecule type" value="Genomic_DNA"/>
</dbReference>
<feature type="compositionally biased region" description="Polar residues" evidence="1">
    <location>
        <begin position="195"/>
        <end position="208"/>
    </location>
</feature>
<dbReference type="GO" id="GO:0003779">
    <property type="term" value="F:actin binding"/>
    <property type="evidence" value="ECO:0007669"/>
    <property type="project" value="InterPro"/>
</dbReference>
<evidence type="ECO:0000256" key="2">
    <source>
        <dbReference type="SAM" id="Phobius"/>
    </source>
</evidence>
<keyword evidence="2" id="KW-1133">Transmembrane helix</keyword>
<name>A0AAU7Q3Z8_9RICK</name>
<feature type="compositionally biased region" description="Basic and acidic residues" evidence="1">
    <location>
        <begin position="333"/>
        <end position="342"/>
    </location>
</feature>
<dbReference type="InterPro" id="IPR003124">
    <property type="entry name" value="WH2_dom"/>
</dbReference>
<sequence>MKNNPKFARIQQASEQDLEEECESNAKQSELTKPINGQNSIDNDKTQKMKYKSGNQKLFAAGQKIDTPILINNSVSLSKATALKYSIATLLLCISSVTAGIYTYLAISVILSAIAVPVLFAVISVTSALVALSSAAYLINLFVSAVNSERKIDLSEKKPDSELGGNEKCKVPEEQQQKNNDNAAEMQPVTKVPTAPNTKNGNNHSALFQQIREGTKLKTINDGAPKKSDKPKNDSTTQKNAPTVFFPQDLQEAHKKLKKVDTTNEGQKKEQLTGVFNKISAMIPLLQDHSNTVSSNRSEEYEQDWSDNKSTYSTPLNSQLDNKKRRYSSDSGHGSDDNEKSKPTSPLHSVPKAGKSLVPPKTAGLQTKSEASPAAQANNVDPVNSEVQKPSSSISQKIKIFGGKADKRQVQSVIDRGKSKLIYSS</sequence>